<keyword evidence="1" id="KW-0472">Membrane</keyword>
<dbReference type="Pfam" id="PF01917">
    <property type="entry name" value="Flagellin_arch-type"/>
    <property type="match status" value="1"/>
</dbReference>
<sequence length="143" mass="15602">MGFELSVVTVIFFISAVLLGTFSYTMLSTSNEVVVDASVEQHKMQSIRLQTDIEVDDSIPQTSGSNYNLTLILSNTGSETIRFDELNVLVDGTLKSYSYSDVAATWTPAETRNLTVTGLYGLGIHRVKVVTSNGVSAYDSYLV</sequence>
<dbReference type="Proteomes" id="UP001183006">
    <property type="component" value="Chromosome"/>
</dbReference>
<accession>A0AA51UFG1</accession>
<feature type="transmembrane region" description="Helical" evidence="1">
    <location>
        <begin position="6"/>
        <end position="27"/>
    </location>
</feature>
<dbReference type="AlphaFoldDB" id="A0AA51UFG1"/>
<keyword evidence="3" id="KW-1185">Reference proteome</keyword>
<organism evidence="2 3">
    <name type="scientific">Methanolobus mangrovi</name>
    <dbReference type="NCBI Taxonomy" id="3072977"/>
    <lineage>
        <taxon>Archaea</taxon>
        <taxon>Methanobacteriati</taxon>
        <taxon>Methanobacteriota</taxon>
        <taxon>Stenosarchaea group</taxon>
        <taxon>Methanomicrobia</taxon>
        <taxon>Methanosarcinales</taxon>
        <taxon>Methanosarcinaceae</taxon>
        <taxon>Methanolobus</taxon>
    </lineage>
</organism>
<protein>
    <recommendedName>
        <fullName evidence="4">Flagellar protein G</fullName>
    </recommendedName>
</protein>
<evidence type="ECO:0000313" key="2">
    <source>
        <dbReference type="EMBL" id="WMW22206.1"/>
    </source>
</evidence>
<dbReference type="EMBL" id="CP133594">
    <property type="protein sequence ID" value="WMW22206.1"/>
    <property type="molecule type" value="Genomic_DNA"/>
</dbReference>
<dbReference type="PANTHER" id="PTHR42200">
    <property type="entry name" value="ARCHAEAL FLAGELLA-RELATED PROTEIN F-RELATED"/>
    <property type="match status" value="1"/>
</dbReference>
<evidence type="ECO:0000256" key="1">
    <source>
        <dbReference type="SAM" id="Phobius"/>
    </source>
</evidence>
<evidence type="ECO:0000313" key="3">
    <source>
        <dbReference type="Proteomes" id="UP001183006"/>
    </source>
</evidence>
<keyword evidence="1" id="KW-0812">Transmembrane</keyword>
<dbReference type="GO" id="GO:0097588">
    <property type="term" value="P:archaeal or bacterial-type flagellum-dependent cell motility"/>
    <property type="evidence" value="ECO:0007669"/>
    <property type="project" value="InterPro"/>
</dbReference>
<dbReference type="PANTHER" id="PTHR42200:SF2">
    <property type="entry name" value="ARCHAEAL FLAGELLA-RELATED PROTEIN F"/>
    <property type="match status" value="1"/>
</dbReference>
<evidence type="ECO:0008006" key="4">
    <source>
        <dbReference type="Google" id="ProtNLM"/>
    </source>
</evidence>
<name>A0AA51UFG1_9EURY</name>
<dbReference type="KEGG" id="mmav:RE476_12670"/>
<dbReference type="InterPro" id="IPR002774">
    <property type="entry name" value="Flagellin_arc-type"/>
</dbReference>
<gene>
    <name evidence="2" type="ORF">RE476_12670</name>
</gene>
<dbReference type="RefSeq" id="WP_309308001.1">
    <property type="nucleotide sequence ID" value="NZ_CP133594.1"/>
</dbReference>
<dbReference type="GeneID" id="84231009"/>
<keyword evidence="1" id="KW-1133">Transmembrane helix</keyword>
<dbReference type="GO" id="GO:0005198">
    <property type="term" value="F:structural molecule activity"/>
    <property type="evidence" value="ECO:0007669"/>
    <property type="project" value="InterPro"/>
</dbReference>
<proteinExistence type="predicted"/>
<reference evidence="2" key="1">
    <citation type="submission" date="2023-08" db="EMBL/GenBank/DDBJ databases">
        <title>Methanolobus mangrovi sp. nov. and Methanolobus sediminis sp. nov, two novel methylotrophic methanogens isolated from mangrove sediments in China.</title>
        <authorList>
            <person name="Zhou J."/>
        </authorList>
    </citation>
    <scope>NUCLEOTIDE SEQUENCE</scope>
    <source>
        <strain evidence="2">FTZ2</strain>
    </source>
</reference>